<organism evidence="6 7">
    <name type="scientific">Cichlidogyrus casuarinus</name>
    <dbReference type="NCBI Taxonomy" id="1844966"/>
    <lineage>
        <taxon>Eukaryota</taxon>
        <taxon>Metazoa</taxon>
        <taxon>Spiralia</taxon>
        <taxon>Lophotrochozoa</taxon>
        <taxon>Platyhelminthes</taxon>
        <taxon>Monogenea</taxon>
        <taxon>Monopisthocotylea</taxon>
        <taxon>Dactylogyridea</taxon>
        <taxon>Ancyrocephalidae</taxon>
        <taxon>Cichlidogyrus</taxon>
    </lineage>
</organism>
<evidence type="ECO:0000313" key="7">
    <source>
        <dbReference type="Proteomes" id="UP001626550"/>
    </source>
</evidence>
<comment type="subcellular location">
    <subcellularLocation>
        <location evidence="1">Nucleus</location>
    </subcellularLocation>
</comment>
<evidence type="ECO:0000256" key="3">
    <source>
        <dbReference type="ARBA" id="ARBA00022478"/>
    </source>
</evidence>
<keyword evidence="5" id="KW-0539">Nucleus</keyword>
<dbReference type="InterPro" id="IPR036390">
    <property type="entry name" value="WH_DNA-bd_sf"/>
</dbReference>
<dbReference type="GO" id="GO:0000428">
    <property type="term" value="C:DNA-directed RNA polymerase complex"/>
    <property type="evidence" value="ECO:0007669"/>
    <property type="project" value="UniProtKB-KW"/>
</dbReference>
<dbReference type="Gene3D" id="1.10.10.10">
    <property type="entry name" value="Winged helix-like DNA-binding domain superfamily/Winged helix DNA-binding domain"/>
    <property type="match status" value="1"/>
</dbReference>
<reference evidence="6 7" key="1">
    <citation type="submission" date="2024-11" db="EMBL/GenBank/DDBJ databases">
        <title>Adaptive evolution of stress response genes in parasites aligns with host niche diversity.</title>
        <authorList>
            <person name="Hahn C."/>
            <person name="Resl P."/>
        </authorList>
    </citation>
    <scope>NUCLEOTIDE SEQUENCE [LARGE SCALE GENOMIC DNA]</scope>
    <source>
        <strain evidence="6">EGGRZ-B1_66</strain>
        <tissue evidence="6">Body</tissue>
    </source>
</reference>
<feature type="non-terminal residue" evidence="6">
    <location>
        <position position="1"/>
    </location>
</feature>
<comment type="caution">
    <text evidence="6">The sequence shown here is derived from an EMBL/GenBank/DDBJ whole genome shotgun (WGS) entry which is preliminary data.</text>
</comment>
<dbReference type="InterPro" id="IPR007832">
    <property type="entry name" value="RNA_pol_Rpc34"/>
</dbReference>
<evidence type="ECO:0000256" key="2">
    <source>
        <dbReference type="ARBA" id="ARBA00011038"/>
    </source>
</evidence>
<dbReference type="PANTHER" id="PTHR12780">
    <property type="entry name" value="RNA POLYMERASE III DNA DIRECTED , 39KD SUBUNIT-RELATED"/>
    <property type="match status" value="1"/>
</dbReference>
<sequence>LIKLFSSTKQSLTQKDFEEKLPDVSLADMLAVLNEMQKEGLLDVLIHSDRSLCWKLRSNSETQRMKSLTDLEEKAVYGAVNKAGSDGITLKSISIETKVAQNRLPKILKGLLAKKLIKELALSTGQKHKVYLLIDVEPSLKIATSSLFAGESGVDSEFVGVLESACLKYLHHKNTKSMKLDDPLARKAASYASLQDMTNFISESKISTVKMSCNDL</sequence>
<dbReference type="AlphaFoldDB" id="A0ABD2PJH6"/>
<feature type="non-terminal residue" evidence="6">
    <location>
        <position position="216"/>
    </location>
</feature>
<dbReference type="SUPFAM" id="SSF46785">
    <property type="entry name" value="Winged helix' DNA-binding domain"/>
    <property type="match status" value="1"/>
</dbReference>
<evidence type="ECO:0000256" key="1">
    <source>
        <dbReference type="ARBA" id="ARBA00004123"/>
    </source>
</evidence>
<keyword evidence="3 6" id="KW-0240">DNA-directed RNA polymerase</keyword>
<comment type="similarity">
    <text evidence="2">Belongs to the eukaryotic RPC34/RPC39 RNA polymerase subunit family.</text>
</comment>
<proteinExistence type="inferred from homology"/>
<keyword evidence="4" id="KW-0804">Transcription</keyword>
<dbReference type="InterPro" id="IPR036388">
    <property type="entry name" value="WH-like_DNA-bd_sf"/>
</dbReference>
<name>A0ABD2PJH6_9PLAT</name>
<evidence type="ECO:0000256" key="4">
    <source>
        <dbReference type="ARBA" id="ARBA00023163"/>
    </source>
</evidence>
<dbReference type="Pfam" id="PF05158">
    <property type="entry name" value="RNA_pol_Rpc34"/>
    <property type="match status" value="1"/>
</dbReference>
<evidence type="ECO:0000256" key="5">
    <source>
        <dbReference type="ARBA" id="ARBA00023242"/>
    </source>
</evidence>
<dbReference type="EMBL" id="JBJKFK010006876">
    <property type="protein sequence ID" value="KAL3307628.1"/>
    <property type="molecule type" value="Genomic_DNA"/>
</dbReference>
<evidence type="ECO:0000313" key="6">
    <source>
        <dbReference type="EMBL" id="KAL3307628.1"/>
    </source>
</evidence>
<protein>
    <submittedName>
        <fullName evidence="6">DNA-directed RNA polymerase III subunit RPC6</fullName>
    </submittedName>
</protein>
<gene>
    <name evidence="6" type="primary">POLR3F</name>
    <name evidence="6" type="ORF">Ciccas_013854</name>
</gene>
<keyword evidence="7" id="KW-1185">Reference proteome</keyword>
<accession>A0ABD2PJH6</accession>
<dbReference type="InterPro" id="IPR016049">
    <property type="entry name" value="RNA_pol_Rpc34-like"/>
</dbReference>
<dbReference type="Proteomes" id="UP001626550">
    <property type="component" value="Unassembled WGS sequence"/>
</dbReference>
<dbReference type="GO" id="GO:0005634">
    <property type="term" value="C:nucleus"/>
    <property type="evidence" value="ECO:0007669"/>
    <property type="project" value="UniProtKB-SubCell"/>
</dbReference>